<comment type="caution">
    <text evidence="1">The sequence shown here is derived from an EMBL/GenBank/DDBJ whole genome shotgun (WGS) entry which is preliminary data.</text>
</comment>
<name>A0ACC3C692_PYRYE</name>
<sequence>MAVRAVTAGGRSASLISHLRGRGAVGLLAPSPATAPLSPVPTTVGVGASLGSRRSLQTLSRTVPVSPGGSLRLRIRQACLLRVEVADVHTSPWDQAVVSLDVSPTPPGGRAEDGGGGGDGKAAPRVMSADAAAAVSDDFGVHVYCDSERNTVTVDSEAESTPHWLARLVHQASSWVGGPFRRANPSLDAAITLTLTIPGKFHVDVELEEGTCTVDGTLEGNFRFVSPSADLVASRLKSGYVDIDAGDGDVSAGVVQGHATLRTRAGNVDVGRLQGPFIGVHTGSGDIQARSVYATYASIRTVGGGLRLGTAAGNLHIRCSGEGEVEMGGVTGALDVETDEGDVEVQLAAPSRVAVASARGDVELAVGGDGAVSGVGVCLEAGGEGGVTLADSVRLLRVGGDSRHSVRGVLQGGPAADTAAGAATGASPLPPIPAAGLAAATAAAAEADAGAPAEAPHIWTRSLEPARSPAAVSSVGAAGRNVQKKNTGRAER</sequence>
<proteinExistence type="predicted"/>
<reference evidence="1" key="1">
    <citation type="submission" date="2019-11" db="EMBL/GenBank/DDBJ databases">
        <title>Nori genome reveals adaptations in red seaweeds to the harsh intertidal environment.</title>
        <authorList>
            <person name="Wang D."/>
            <person name="Mao Y."/>
        </authorList>
    </citation>
    <scope>NUCLEOTIDE SEQUENCE</scope>
    <source>
        <tissue evidence="1">Gametophyte</tissue>
    </source>
</reference>
<dbReference type="EMBL" id="CM020619">
    <property type="protein sequence ID" value="KAK1865634.1"/>
    <property type="molecule type" value="Genomic_DNA"/>
</dbReference>
<evidence type="ECO:0000313" key="1">
    <source>
        <dbReference type="EMBL" id="KAK1865634.1"/>
    </source>
</evidence>
<gene>
    <name evidence="1" type="ORF">I4F81_008163</name>
</gene>
<evidence type="ECO:0000313" key="2">
    <source>
        <dbReference type="Proteomes" id="UP000798662"/>
    </source>
</evidence>
<accession>A0ACC3C692</accession>
<protein>
    <submittedName>
        <fullName evidence="1">Uncharacterized protein</fullName>
    </submittedName>
</protein>
<organism evidence="1 2">
    <name type="scientific">Pyropia yezoensis</name>
    <name type="common">Susabi-nori</name>
    <name type="synonym">Porphyra yezoensis</name>
    <dbReference type="NCBI Taxonomy" id="2788"/>
    <lineage>
        <taxon>Eukaryota</taxon>
        <taxon>Rhodophyta</taxon>
        <taxon>Bangiophyceae</taxon>
        <taxon>Bangiales</taxon>
        <taxon>Bangiaceae</taxon>
        <taxon>Pyropia</taxon>
    </lineage>
</organism>
<keyword evidence="2" id="KW-1185">Reference proteome</keyword>
<dbReference type="Proteomes" id="UP000798662">
    <property type="component" value="Chromosome 2"/>
</dbReference>